<dbReference type="STRING" id="89059.LAC1533_0679"/>
<gene>
    <name evidence="9" type="ORF">IV43_GL001246</name>
</gene>
<dbReference type="EMBL" id="JQBK01000032">
    <property type="protein sequence ID" value="KRN84400.1"/>
    <property type="molecule type" value="Genomic_DNA"/>
</dbReference>
<keyword evidence="7 8" id="KW-0472">Membrane</keyword>
<keyword evidence="6 8" id="KW-1133">Transmembrane helix</keyword>
<feature type="transmembrane region" description="Helical" evidence="8">
    <location>
        <begin position="202"/>
        <end position="221"/>
    </location>
</feature>
<dbReference type="Gene3D" id="1.10.357.140">
    <property type="entry name" value="UbiA prenyltransferase"/>
    <property type="match status" value="1"/>
</dbReference>
<protein>
    <submittedName>
        <fullName evidence="9">1,4-dihydroxy-2-naphthoate octaprenyltransferase</fullName>
    </submittedName>
</protein>
<evidence type="ECO:0000256" key="8">
    <source>
        <dbReference type="SAM" id="Phobius"/>
    </source>
</evidence>
<feature type="transmembrane region" description="Helical" evidence="8">
    <location>
        <begin position="96"/>
        <end position="115"/>
    </location>
</feature>
<dbReference type="InterPro" id="IPR000537">
    <property type="entry name" value="UbiA_prenyltransferase"/>
</dbReference>
<evidence type="ECO:0000256" key="5">
    <source>
        <dbReference type="ARBA" id="ARBA00022692"/>
    </source>
</evidence>
<evidence type="ECO:0000313" key="9">
    <source>
        <dbReference type="EMBL" id="KRN84400.1"/>
    </source>
</evidence>
<comment type="caution">
    <text evidence="9">The sequence shown here is derived from an EMBL/GenBank/DDBJ whole genome shotgun (WGS) entry which is preliminary data.</text>
</comment>
<dbReference type="PIRSF" id="PIRSF005355">
    <property type="entry name" value="UBIAD1"/>
    <property type="match status" value="1"/>
</dbReference>
<organism evidence="9 10">
    <name type="scientific">Ligilactobacillus acidipiscis</name>
    <dbReference type="NCBI Taxonomy" id="89059"/>
    <lineage>
        <taxon>Bacteria</taxon>
        <taxon>Bacillati</taxon>
        <taxon>Bacillota</taxon>
        <taxon>Bacilli</taxon>
        <taxon>Lactobacillales</taxon>
        <taxon>Lactobacillaceae</taxon>
        <taxon>Ligilactobacillus</taxon>
    </lineage>
</organism>
<dbReference type="Pfam" id="PF01040">
    <property type="entry name" value="UbiA"/>
    <property type="match status" value="1"/>
</dbReference>
<feature type="transmembrane region" description="Helical" evidence="8">
    <location>
        <begin position="47"/>
        <end position="67"/>
    </location>
</feature>
<evidence type="ECO:0000256" key="6">
    <source>
        <dbReference type="ARBA" id="ARBA00022989"/>
    </source>
</evidence>
<keyword evidence="5 8" id="KW-0812">Transmembrane</keyword>
<dbReference type="GO" id="GO:0016020">
    <property type="term" value="C:membrane"/>
    <property type="evidence" value="ECO:0007669"/>
    <property type="project" value="UniProtKB-SubCell"/>
</dbReference>
<feature type="transmembrane region" description="Helical" evidence="8">
    <location>
        <begin position="279"/>
        <end position="298"/>
    </location>
</feature>
<dbReference type="InterPro" id="IPR026046">
    <property type="entry name" value="UBIAD1"/>
</dbReference>
<comment type="pathway">
    <text evidence="2">Quinol/quinone metabolism; menaquinone biosynthesis.</text>
</comment>
<name>A0A0R2K464_9LACO</name>
<dbReference type="UniPathway" id="UPA00079"/>
<evidence type="ECO:0000256" key="2">
    <source>
        <dbReference type="ARBA" id="ARBA00004863"/>
    </source>
</evidence>
<feature type="transmembrane region" description="Helical" evidence="8">
    <location>
        <begin position="304"/>
        <end position="323"/>
    </location>
</feature>
<feature type="transmembrane region" description="Helical" evidence="8">
    <location>
        <begin position="227"/>
        <end position="246"/>
    </location>
</feature>
<dbReference type="GO" id="GO:0009234">
    <property type="term" value="P:menaquinone biosynthetic process"/>
    <property type="evidence" value="ECO:0007669"/>
    <property type="project" value="UniProtKB-UniPathway"/>
</dbReference>
<dbReference type="InterPro" id="IPR044878">
    <property type="entry name" value="UbiA_sf"/>
</dbReference>
<dbReference type="PANTHER" id="PTHR13929:SF0">
    <property type="entry name" value="UBIA PRENYLTRANSFERASE DOMAIN-CONTAINING PROTEIN 1"/>
    <property type="match status" value="1"/>
</dbReference>
<evidence type="ECO:0000256" key="7">
    <source>
        <dbReference type="ARBA" id="ARBA00023136"/>
    </source>
</evidence>
<feature type="transmembrane region" description="Helical" evidence="8">
    <location>
        <begin position="146"/>
        <end position="167"/>
    </location>
</feature>
<dbReference type="Proteomes" id="UP000051491">
    <property type="component" value="Unassembled WGS sequence"/>
</dbReference>
<dbReference type="NCBIfam" id="NF004752">
    <property type="entry name" value="PRK06080.1-4"/>
    <property type="match status" value="1"/>
</dbReference>
<dbReference type="CDD" id="cd13962">
    <property type="entry name" value="PT_UbiA_UBIAD1"/>
    <property type="match status" value="1"/>
</dbReference>
<accession>A0A0R2K464</accession>
<reference evidence="9 10" key="1">
    <citation type="journal article" date="2015" name="Genome Announc.">
        <title>Expanding the biotechnology potential of lactobacilli through comparative genomics of 213 strains and associated genera.</title>
        <authorList>
            <person name="Sun Z."/>
            <person name="Harris H.M."/>
            <person name="McCann A."/>
            <person name="Guo C."/>
            <person name="Argimon S."/>
            <person name="Zhang W."/>
            <person name="Yang X."/>
            <person name="Jeffery I.B."/>
            <person name="Cooney J.C."/>
            <person name="Kagawa T.F."/>
            <person name="Liu W."/>
            <person name="Song Y."/>
            <person name="Salvetti E."/>
            <person name="Wrobel A."/>
            <person name="Rasinkangas P."/>
            <person name="Parkhill J."/>
            <person name="Rea M.C."/>
            <person name="O'Sullivan O."/>
            <person name="Ritari J."/>
            <person name="Douillard F.P."/>
            <person name="Paul Ross R."/>
            <person name="Yang R."/>
            <person name="Briner A.E."/>
            <person name="Felis G.E."/>
            <person name="de Vos W.M."/>
            <person name="Barrangou R."/>
            <person name="Klaenhammer T.R."/>
            <person name="Caufield P.W."/>
            <person name="Cui Y."/>
            <person name="Zhang H."/>
            <person name="O'Toole P.W."/>
        </authorList>
    </citation>
    <scope>NUCLEOTIDE SEQUENCE [LARGE SCALE GENOMIC DNA]</scope>
    <source>
        <strain evidence="9 10">DSM 15353</strain>
    </source>
</reference>
<feature type="transmembrane region" description="Helical" evidence="8">
    <location>
        <begin position="335"/>
        <end position="357"/>
    </location>
</feature>
<feature type="transmembrane region" description="Helical" evidence="8">
    <location>
        <begin position="173"/>
        <end position="190"/>
    </location>
</feature>
<dbReference type="PANTHER" id="PTHR13929">
    <property type="entry name" value="1,4-DIHYDROXY-2-NAPHTHOATE OCTAPRENYLTRANSFERASE"/>
    <property type="match status" value="1"/>
</dbReference>
<dbReference type="GO" id="GO:0004659">
    <property type="term" value="F:prenyltransferase activity"/>
    <property type="evidence" value="ECO:0007669"/>
    <property type="project" value="InterPro"/>
</dbReference>
<evidence type="ECO:0000313" key="10">
    <source>
        <dbReference type="Proteomes" id="UP000051491"/>
    </source>
</evidence>
<evidence type="ECO:0000256" key="4">
    <source>
        <dbReference type="ARBA" id="ARBA00022679"/>
    </source>
</evidence>
<evidence type="ECO:0000256" key="3">
    <source>
        <dbReference type="ARBA" id="ARBA00022428"/>
    </source>
</evidence>
<proteinExistence type="predicted"/>
<evidence type="ECO:0000256" key="1">
    <source>
        <dbReference type="ARBA" id="ARBA00004141"/>
    </source>
</evidence>
<keyword evidence="3" id="KW-0474">Menaquinone biosynthesis</keyword>
<sequence length="359" mass="40430">MKIVCSTLNKKRVYLFIFFSTVDHSKLSEKNFSIESRLLVRALYPSFYALLLKGGVILPISAFLELVEIKAKTASVLPFILGACYSWYNFHSIHPGLLLAFFVSMFLFNMAVDILDNYNDYHHAVDEKNYKQNTNIIGREHLSLRLVFGLMISMIFVSAAIGITIAYVTGWPVLVMGVLCYLVGIFYSSGPRPLSSLPLGELFSGPTMGFMITLLCVYINTYQDFTWNWLTILGVILISLPDTLWISNLMLANNTCDLDEDEKNQRYTLSHYLGKKNSVRLFVIMNVIAVLVLVLSVFVGIAPWTVLLSLLALPVIIKNVQLFRAKQVKKETFPCAIKILAVGSVAQALSYLVYIIFTL</sequence>
<comment type="subcellular location">
    <subcellularLocation>
        <location evidence="1">Membrane</location>
        <topology evidence="1">Multi-pass membrane protein</topology>
    </subcellularLocation>
</comment>
<dbReference type="AlphaFoldDB" id="A0A0R2K464"/>
<dbReference type="GO" id="GO:0042371">
    <property type="term" value="P:vitamin K biosynthetic process"/>
    <property type="evidence" value="ECO:0007669"/>
    <property type="project" value="TreeGrafter"/>
</dbReference>
<keyword evidence="4 9" id="KW-0808">Transferase</keyword>
<dbReference type="PATRIC" id="fig|89059.3.peg.1345"/>